<protein>
    <submittedName>
        <fullName evidence="1">Uncharacterized protein</fullName>
    </submittedName>
</protein>
<gene>
    <name evidence="1" type="ordered locus">swp_0909</name>
</gene>
<organism evidence="1 2">
    <name type="scientific">Shewanella piezotolerans (strain WP3 / JCM 13877)</name>
    <dbReference type="NCBI Taxonomy" id="225849"/>
    <lineage>
        <taxon>Bacteria</taxon>
        <taxon>Pseudomonadati</taxon>
        <taxon>Pseudomonadota</taxon>
        <taxon>Gammaproteobacteria</taxon>
        <taxon>Alteromonadales</taxon>
        <taxon>Shewanellaceae</taxon>
        <taxon>Shewanella</taxon>
    </lineage>
</organism>
<keyword evidence="2" id="KW-1185">Reference proteome</keyword>
<name>B8CK12_SHEPW</name>
<dbReference type="AlphaFoldDB" id="B8CK12"/>
<proteinExistence type="predicted"/>
<dbReference type="STRING" id="225849.swp_0909"/>
<dbReference type="KEGG" id="swp:swp_0909"/>
<dbReference type="EMBL" id="CP000472">
    <property type="protein sequence ID" value="ACJ27715.1"/>
    <property type="molecule type" value="Genomic_DNA"/>
</dbReference>
<accession>B8CK12</accession>
<dbReference type="HOGENOM" id="CLU_3367274_0_0_6"/>
<dbReference type="Proteomes" id="UP000000753">
    <property type="component" value="Chromosome"/>
</dbReference>
<evidence type="ECO:0000313" key="1">
    <source>
        <dbReference type="EMBL" id="ACJ27715.1"/>
    </source>
</evidence>
<evidence type="ECO:0000313" key="2">
    <source>
        <dbReference type="Proteomes" id="UP000000753"/>
    </source>
</evidence>
<sequence>MLVELLLKLPLEITIYHQLVAIVYAATDLDCCFCG</sequence>
<reference evidence="1 2" key="1">
    <citation type="journal article" date="2008" name="PLoS ONE">
        <title>Environmental adaptation: genomic analysis of the piezotolerant and psychrotolerant deep-sea iron reducing bacterium Shewanella piezotolerans WP3.</title>
        <authorList>
            <person name="Wang F."/>
            <person name="Wang J."/>
            <person name="Jian H."/>
            <person name="Zhang B."/>
            <person name="Li S."/>
            <person name="Wang F."/>
            <person name="Zeng X."/>
            <person name="Gao L."/>
            <person name="Bartlett D.H."/>
            <person name="Yu J."/>
            <person name="Hu S."/>
            <person name="Xiao X."/>
        </authorList>
    </citation>
    <scope>NUCLEOTIDE SEQUENCE [LARGE SCALE GENOMIC DNA]</scope>
    <source>
        <strain evidence="2">WP3 / JCM 13877</strain>
    </source>
</reference>